<feature type="transmembrane region" description="Helical" evidence="1">
    <location>
        <begin position="52"/>
        <end position="69"/>
    </location>
</feature>
<keyword evidence="3" id="KW-1185">Reference proteome</keyword>
<sequence>MSLTALALRDTIWLSALQSGRGTAEGLFVLFLLAAVTSVLAYRGIGGQLMRLANLVLILLFVVGIVFVLL</sequence>
<feature type="transmembrane region" description="Helical" evidence="1">
    <location>
        <begin position="27"/>
        <end position="45"/>
    </location>
</feature>
<reference evidence="2" key="1">
    <citation type="submission" date="2021-06" db="EMBL/GenBank/DDBJ databases">
        <title>Halomicroarcula sp. F24A a new haloarchaeum isolated from saline soil.</title>
        <authorList>
            <person name="Duran-Viseras A."/>
            <person name="Sanchez-Porro C."/>
            <person name="Ventosa A."/>
        </authorList>
    </citation>
    <scope>NUCLEOTIDE SEQUENCE</scope>
    <source>
        <strain evidence="2">F24A</strain>
    </source>
</reference>
<name>A0A8J7YKN0_9EURY</name>
<keyword evidence="1" id="KW-0812">Transmembrane</keyword>
<comment type="caution">
    <text evidence="2">The sequence shown here is derived from an EMBL/GenBank/DDBJ whole genome shotgun (WGS) entry which is preliminary data.</text>
</comment>
<keyword evidence="1" id="KW-0472">Membrane</keyword>
<dbReference type="EMBL" id="RKLQ01000002">
    <property type="protein sequence ID" value="MBX0305071.1"/>
    <property type="molecule type" value="Genomic_DNA"/>
</dbReference>
<evidence type="ECO:0000313" key="2">
    <source>
        <dbReference type="EMBL" id="MBX0305071.1"/>
    </source>
</evidence>
<dbReference type="Proteomes" id="UP000783863">
    <property type="component" value="Unassembled WGS sequence"/>
</dbReference>
<evidence type="ECO:0000256" key="1">
    <source>
        <dbReference type="SAM" id="Phobius"/>
    </source>
</evidence>
<organism evidence="2 3">
    <name type="scientific">Haloarcula salinisoli</name>
    <dbReference type="NCBI Taxonomy" id="2487746"/>
    <lineage>
        <taxon>Archaea</taxon>
        <taxon>Methanobacteriati</taxon>
        <taxon>Methanobacteriota</taxon>
        <taxon>Stenosarchaea group</taxon>
        <taxon>Halobacteria</taxon>
        <taxon>Halobacteriales</taxon>
        <taxon>Haloarculaceae</taxon>
        <taxon>Haloarcula</taxon>
    </lineage>
</organism>
<dbReference type="RefSeq" id="WP_220589265.1">
    <property type="nucleotide sequence ID" value="NZ_RKLQ01000002.1"/>
</dbReference>
<keyword evidence="1" id="KW-1133">Transmembrane helix</keyword>
<gene>
    <name evidence="2" type="ORF">EGD98_15490</name>
</gene>
<evidence type="ECO:0000313" key="3">
    <source>
        <dbReference type="Proteomes" id="UP000783863"/>
    </source>
</evidence>
<protein>
    <submittedName>
        <fullName evidence="2">Uncharacterized protein</fullName>
    </submittedName>
</protein>
<dbReference type="AlphaFoldDB" id="A0A8J7YKN0"/>
<accession>A0A8J7YKN0</accession>
<proteinExistence type="predicted"/>